<accession>A0AAN9HPU2</accession>
<name>A0AAN9HPU2_CROPI</name>
<proteinExistence type="predicted"/>
<reference evidence="2 3" key="1">
    <citation type="submission" date="2024-01" db="EMBL/GenBank/DDBJ databases">
        <title>The genomes of 5 underutilized Papilionoideae crops provide insights into root nodulation and disease resistanc.</title>
        <authorList>
            <person name="Yuan L."/>
        </authorList>
    </citation>
    <scope>NUCLEOTIDE SEQUENCE [LARGE SCALE GENOMIC DNA]</scope>
    <source>
        <strain evidence="2">ZHUSHIDOU_FW_LH</strain>
        <tissue evidence="2">Leaf</tissue>
    </source>
</reference>
<dbReference type="EMBL" id="JAYWIO010000008">
    <property type="protein sequence ID" value="KAK7243752.1"/>
    <property type="molecule type" value="Genomic_DNA"/>
</dbReference>
<feature type="coiled-coil region" evidence="1">
    <location>
        <begin position="139"/>
        <end position="166"/>
    </location>
</feature>
<gene>
    <name evidence="2" type="ORF">RIF29_38563</name>
</gene>
<protein>
    <submittedName>
        <fullName evidence="2">Uncharacterized protein</fullName>
    </submittedName>
</protein>
<keyword evidence="3" id="KW-1185">Reference proteome</keyword>
<organism evidence="2 3">
    <name type="scientific">Crotalaria pallida</name>
    <name type="common">Smooth rattlebox</name>
    <name type="synonym">Crotalaria striata</name>
    <dbReference type="NCBI Taxonomy" id="3830"/>
    <lineage>
        <taxon>Eukaryota</taxon>
        <taxon>Viridiplantae</taxon>
        <taxon>Streptophyta</taxon>
        <taxon>Embryophyta</taxon>
        <taxon>Tracheophyta</taxon>
        <taxon>Spermatophyta</taxon>
        <taxon>Magnoliopsida</taxon>
        <taxon>eudicotyledons</taxon>
        <taxon>Gunneridae</taxon>
        <taxon>Pentapetalae</taxon>
        <taxon>rosids</taxon>
        <taxon>fabids</taxon>
        <taxon>Fabales</taxon>
        <taxon>Fabaceae</taxon>
        <taxon>Papilionoideae</taxon>
        <taxon>50 kb inversion clade</taxon>
        <taxon>genistoids sensu lato</taxon>
        <taxon>core genistoids</taxon>
        <taxon>Crotalarieae</taxon>
        <taxon>Crotalaria</taxon>
    </lineage>
</organism>
<keyword evidence="1" id="KW-0175">Coiled coil</keyword>
<dbReference type="AlphaFoldDB" id="A0AAN9HPU2"/>
<evidence type="ECO:0000313" key="2">
    <source>
        <dbReference type="EMBL" id="KAK7243752.1"/>
    </source>
</evidence>
<sequence length="231" mass="25288">MPYGVCGVNLPLPSASTSVAADPSIVVPSCNPSSSTMVPLTQISSPNAFSTLRELMAKTRSVDEAGDSPSRDNESALDQSLSTLKNICCRPFDQLLADSSIAELLSSTVNSLLHQPVPDDVEPKLTNLQRFNADWSSKVDQKLQQVKANETRIQELKGELARSEREQTELGQFIDEAKTTRKELSDKVTALVALYQQVAETLSANLPGYKAGLRRRDAFAREWRSFGNLFG</sequence>
<evidence type="ECO:0000256" key="1">
    <source>
        <dbReference type="SAM" id="Coils"/>
    </source>
</evidence>
<comment type="caution">
    <text evidence="2">The sequence shown here is derived from an EMBL/GenBank/DDBJ whole genome shotgun (WGS) entry which is preliminary data.</text>
</comment>
<evidence type="ECO:0000313" key="3">
    <source>
        <dbReference type="Proteomes" id="UP001372338"/>
    </source>
</evidence>
<dbReference type="Proteomes" id="UP001372338">
    <property type="component" value="Unassembled WGS sequence"/>
</dbReference>